<dbReference type="Proteomes" id="UP000033924">
    <property type="component" value="Unassembled WGS sequence"/>
</dbReference>
<evidence type="ECO:0000313" key="3">
    <source>
        <dbReference type="Proteomes" id="UP000033924"/>
    </source>
</evidence>
<dbReference type="Pfam" id="PF07362">
    <property type="entry name" value="CcdA"/>
    <property type="match status" value="1"/>
</dbReference>
<name>A0A0M2KGV4_9GAMM</name>
<sequence length="82" mass="9318">MSTTQRSTQSVTMTVERALLSRAREAGINLSATLTAAFDAELRQYEAKKWQEENNEALEALNRFHDEHGCFSDEGTVAKIWR</sequence>
<dbReference type="PATRIC" id="fig|65700.7.peg.3940"/>
<comment type="caution">
    <text evidence="2">The sequence shown here is derived from an EMBL/GenBank/DDBJ whole genome shotgun (WGS) entry which is preliminary data.</text>
</comment>
<dbReference type="RefSeq" id="WP_046372103.1">
    <property type="nucleotide sequence ID" value="NZ_CP089932.1"/>
</dbReference>
<gene>
    <name evidence="2" type="ORF">SY86_15750</name>
</gene>
<keyword evidence="1" id="KW-1277">Toxin-antitoxin system</keyword>
<dbReference type="AlphaFoldDB" id="A0A0M2KGV4"/>
<proteinExistence type="predicted"/>
<keyword evidence="3" id="KW-1185">Reference proteome</keyword>
<protein>
    <submittedName>
        <fullName evidence="2">Antitoxin</fullName>
    </submittedName>
</protein>
<evidence type="ECO:0000313" key="2">
    <source>
        <dbReference type="EMBL" id="KKF36562.1"/>
    </source>
</evidence>
<dbReference type="STRING" id="65700.SY86_15750"/>
<dbReference type="InterPro" id="IPR009956">
    <property type="entry name" value="Post-segregation_anti-tox_CcdA"/>
</dbReference>
<evidence type="ECO:0000256" key="1">
    <source>
        <dbReference type="ARBA" id="ARBA00022649"/>
    </source>
</evidence>
<organism evidence="2 3">
    <name type="scientific">Erwinia tracheiphila</name>
    <dbReference type="NCBI Taxonomy" id="65700"/>
    <lineage>
        <taxon>Bacteria</taxon>
        <taxon>Pseudomonadati</taxon>
        <taxon>Pseudomonadota</taxon>
        <taxon>Gammaproteobacteria</taxon>
        <taxon>Enterobacterales</taxon>
        <taxon>Erwiniaceae</taxon>
        <taxon>Erwinia</taxon>
    </lineage>
</organism>
<dbReference type="EMBL" id="JXNU01000003">
    <property type="protein sequence ID" value="KKF36562.1"/>
    <property type="molecule type" value="Genomic_DNA"/>
</dbReference>
<reference evidence="2 3" key="1">
    <citation type="submission" date="2015-01" db="EMBL/GenBank/DDBJ databases">
        <title>Erwinia tracheiphila.</title>
        <authorList>
            <person name="Shapiro L.R."/>
        </authorList>
    </citation>
    <scope>NUCLEOTIDE SEQUENCE [LARGE SCALE GENOMIC DNA]</scope>
    <source>
        <strain evidence="2 3">BuffGH</strain>
    </source>
</reference>
<accession>A0A0M2KGV4</accession>